<dbReference type="RefSeq" id="WP_136372595.1">
    <property type="nucleotide sequence ID" value="NZ_SSOB01000040.1"/>
</dbReference>
<dbReference type="EMBL" id="SSOB01000040">
    <property type="protein sequence ID" value="THF74520.1"/>
    <property type="molecule type" value="Genomic_DNA"/>
</dbReference>
<organism evidence="8 9">
    <name type="scientific">Cohnella fermenti</name>
    <dbReference type="NCBI Taxonomy" id="2565925"/>
    <lineage>
        <taxon>Bacteria</taxon>
        <taxon>Bacillati</taxon>
        <taxon>Bacillota</taxon>
        <taxon>Bacilli</taxon>
        <taxon>Bacillales</taxon>
        <taxon>Paenibacillaceae</taxon>
        <taxon>Cohnella</taxon>
    </lineage>
</organism>
<dbReference type="PROSITE" id="PS50198">
    <property type="entry name" value="PPIC_PPIASE_2"/>
    <property type="match status" value="1"/>
</dbReference>
<comment type="caution">
    <text evidence="8">The sequence shown here is derived from an EMBL/GenBank/DDBJ whole genome shotgun (WGS) entry which is preliminary data.</text>
</comment>
<dbReference type="OrthoDB" id="2677468at2"/>
<accession>A0A4S4BPM4</accession>
<dbReference type="InterPro" id="IPR023058">
    <property type="entry name" value="PPIase_PpiC_CS"/>
</dbReference>
<dbReference type="SUPFAM" id="SSF109998">
    <property type="entry name" value="Triger factor/SurA peptide-binding domain-like"/>
    <property type="match status" value="1"/>
</dbReference>
<dbReference type="PROSITE" id="PS51257">
    <property type="entry name" value="PROKAR_LIPOPROTEIN"/>
    <property type="match status" value="1"/>
</dbReference>
<dbReference type="InterPro" id="IPR000297">
    <property type="entry name" value="PPIase_PpiC"/>
</dbReference>
<dbReference type="EC" id="5.2.1.8" evidence="2"/>
<dbReference type="SUPFAM" id="SSF54534">
    <property type="entry name" value="FKBP-like"/>
    <property type="match status" value="1"/>
</dbReference>
<feature type="domain" description="PpiC" evidence="7">
    <location>
        <begin position="179"/>
        <end position="271"/>
    </location>
</feature>
<name>A0A4S4BPM4_9BACL</name>
<evidence type="ECO:0000313" key="8">
    <source>
        <dbReference type="EMBL" id="THF74520.1"/>
    </source>
</evidence>
<dbReference type="Proteomes" id="UP000310636">
    <property type="component" value="Unassembled WGS sequence"/>
</dbReference>
<dbReference type="InterPro" id="IPR027304">
    <property type="entry name" value="Trigger_fact/SurA_dom_sf"/>
</dbReference>
<gene>
    <name evidence="8" type="ORF">E6C55_25195</name>
</gene>
<dbReference type="AlphaFoldDB" id="A0A4S4BPM4"/>
<evidence type="ECO:0000256" key="3">
    <source>
        <dbReference type="ARBA" id="ARBA00022729"/>
    </source>
</evidence>
<evidence type="ECO:0000256" key="1">
    <source>
        <dbReference type="ARBA" id="ARBA00000971"/>
    </source>
</evidence>
<evidence type="ECO:0000259" key="7">
    <source>
        <dbReference type="PROSITE" id="PS50198"/>
    </source>
</evidence>
<dbReference type="InterPro" id="IPR037041">
    <property type="entry name" value="Trigger_fac_C_sf"/>
</dbReference>
<reference evidence="8 9" key="1">
    <citation type="submission" date="2019-04" db="EMBL/GenBank/DDBJ databases">
        <title>Cohnella sp. nov. isolated from preserved vegetables.</title>
        <authorList>
            <person name="Lin S.-Y."/>
            <person name="Hung M.-H."/>
            <person name="Young C.-C."/>
        </authorList>
    </citation>
    <scope>NUCLEOTIDE SEQUENCE [LARGE SCALE GENOMIC DNA]</scope>
    <source>
        <strain evidence="8 9">CC-MHH1044</strain>
    </source>
</reference>
<dbReference type="InterPro" id="IPR046357">
    <property type="entry name" value="PPIase_dom_sf"/>
</dbReference>
<proteinExistence type="predicted"/>
<dbReference type="PANTHER" id="PTHR47245:SF1">
    <property type="entry name" value="FOLDASE PROTEIN PRSA"/>
    <property type="match status" value="1"/>
</dbReference>
<evidence type="ECO:0000313" key="9">
    <source>
        <dbReference type="Proteomes" id="UP000310636"/>
    </source>
</evidence>
<dbReference type="Gene3D" id="1.10.3120.10">
    <property type="entry name" value="Trigger factor, C-terminal domain"/>
    <property type="match status" value="1"/>
</dbReference>
<dbReference type="PROSITE" id="PS01096">
    <property type="entry name" value="PPIC_PPIASE_1"/>
    <property type="match status" value="1"/>
</dbReference>
<evidence type="ECO:0000256" key="5">
    <source>
        <dbReference type="ARBA" id="ARBA00023235"/>
    </source>
</evidence>
<dbReference type="PANTHER" id="PTHR47245">
    <property type="entry name" value="PEPTIDYLPROLYL ISOMERASE"/>
    <property type="match status" value="1"/>
</dbReference>
<dbReference type="Gene3D" id="3.10.50.40">
    <property type="match status" value="1"/>
</dbReference>
<dbReference type="Pfam" id="PF00639">
    <property type="entry name" value="Rotamase"/>
    <property type="match status" value="1"/>
</dbReference>
<evidence type="ECO:0000256" key="6">
    <source>
        <dbReference type="PROSITE-ProRule" id="PRU00278"/>
    </source>
</evidence>
<sequence length="321" mass="34893">MTRRTYRLMGPIVLFALSWAMLCVVAGCSEGKASAPSESAPSSTAAGGGADASDETVAVVGGTPITRQQLIDQLLANYGEQTLRTLMLRIAVDREAEEQGVEVTDEDVARELRRLSQGYDSEAQFYASMRDQLGMSEDELRLDAIYRLKLEQLAILPVSVSEEEVDRYLEEHQEDFGPRKELRISHIVVPDGELADEVLGRLEAGEDFAALAMQYSTDEFTQDAGGDLGWIQAGDPFVDPAVLSVADSLEIGQAAGPIETGDGIELIQLTGRNVVQAMDSEEARKQAKRELALDRAVSTSELERQLLVKYEARILGAGVPS</sequence>
<evidence type="ECO:0000256" key="4">
    <source>
        <dbReference type="ARBA" id="ARBA00023110"/>
    </source>
</evidence>
<keyword evidence="3" id="KW-0732">Signal</keyword>
<protein>
    <recommendedName>
        <fullName evidence="2">peptidylprolyl isomerase</fullName>
        <ecNumber evidence="2">5.2.1.8</ecNumber>
    </recommendedName>
</protein>
<dbReference type="GO" id="GO:0015031">
    <property type="term" value="P:protein transport"/>
    <property type="evidence" value="ECO:0007669"/>
    <property type="project" value="InterPro"/>
</dbReference>
<dbReference type="GO" id="GO:0003755">
    <property type="term" value="F:peptidyl-prolyl cis-trans isomerase activity"/>
    <property type="evidence" value="ECO:0007669"/>
    <property type="project" value="UniProtKB-KW"/>
</dbReference>
<evidence type="ECO:0000256" key="2">
    <source>
        <dbReference type="ARBA" id="ARBA00013194"/>
    </source>
</evidence>
<keyword evidence="5 6" id="KW-0413">Isomerase</keyword>
<comment type="catalytic activity">
    <reaction evidence="1">
        <text>[protein]-peptidylproline (omega=180) = [protein]-peptidylproline (omega=0)</text>
        <dbReference type="Rhea" id="RHEA:16237"/>
        <dbReference type="Rhea" id="RHEA-COMP:10747"/>
        <dbReference type="Rhea" id="RHEA-COMP:10748"/>
        <dbReference type="ChEBI" id="CHEBI:83833"/>
        <dbReference type="ChEBI" id="CHEBI:83834"/>
        <dbReference type="EC" id="5.2.1.8"/>
    </reaction>
</comment>
<keyword evidence="9" id="KW-1185">Reference proteome</keyword>
<keyword evidence="4 6" id="KW-0697">Rotamase</keyword>
<dbReference type="InterPro" id="IPR050245">
    <property type="entry name" value="PrsA_foldase"/>
</dbReference>
<dbReference type="GO" id="GO:0006457">
    <property type="term" value="P:protein folding"/>
    <property type="evidence" value="ECO:0007669"/>
    <property type="project" value="InterPro"/>
</dbReference>